<feature type="chain" id="PRO_5036042771" evidence="1">
    <location>
        <begin position="26"/>
        <end position="150"/>
    </location>
</feature>
<dbReference type="InParanoid" id="A0A2K1ITZ6"/>
<dbReference type="Proteomes" id="UP000006727">
    <property type="component" value="Chromosome 20"/>
</dbReference>
<dbReference type="AlphaFoldDB" id="A0A2K1ITZ6"/>
<reference evidence="3" key="3">
    <citation type="submission" date="2020-12" db="UniProtKB">
        <authorList>
            <consortium name="EnsemblPlants"/>
        </authorList>
    </citation>
    <scope>IDENTIFICATION</scope>
</reference>
<evidence type="ECO:0000313" key="2">
    <source>
        <dbReference type="EMBL" id="PNR32754.1"/>
    </source>
</evidence>
<protein>
    <submittedName>
        <fullName evidence="2 3">Uncharacterized protein</fullName>
    </submittedName>
</protein>
<dbReference type="EnsemblPlants" id="Pp3c20_4249V3.1">
    <property type="protein sequence ID" value="Pp3c20_4249V3.1"/>
    <property type="gene ID" value="Pp3c20_4249"/>
</dbReference>
<feature type="signal peptide" evidence="1">
    <location>
        <begin position="1"/>
        <end position="25"/>
    </location>
</feature>
<accession>A0A2K1ITZ6</accession>
<dbReference type="EMBL" id="ABEU02000020">
    <property type="protein sequence ID" value="PNR32754.1"/>
    <property type="molecule type" value="Genomic_DNA"/>
</dbReference>
<organism evidence="2">
    <name type="scientific">Physcomitrium patens</name>
    <name type="common">Spreading-leaved earth moss</name>
    <name type="synonym">Physcomitrella patens</name>
    <dbReference type="NCBI Taxonomy" id="3218"/>
    <lineage>
        <taxon>Eukaryota</taxon>
        <taxon>Viridiplantae</taxon>
        <taxon>Streptophyta</taxon>
        <taxon>Embryophyta</taxon>
        <taxon>Bryophyta</taxon>
        <taxon>Bryophytina</taxon>
        <taxon>Bryopsida</taxon>
        <taxon>Funariidae</taxon>
        <taxon>Funariales</taxon>
        <taxon>Funariaceae</taxon>
        <taxon>Physcomitrium</taxon>
    </lineage>
</organism>
<reference evidence="2 4" key="1">
    <citation type="journal article" date="2008" name="Science">
        <title>The Physcomitrella genome reveals evolutionary insights into the conquest of land by plants.</title>
        <authorList>
            <person name="Rensing S."/>
            <person name="Lang D."/>
            <person name="Zimmer A."/>
            <person name="Terry A."/>
            <person name="Salamov A."/>
            <person name="Shapiro H."/>
            <person name="Nishiyama T."/>
            <person name="Perroud P.-F."/>
            <person name="Lindquist E."/>
            <person name="Kamisugi Y."/>
            <person name="Tanahashi T."/>
            <person name="Sakakibara K."/>
            <person name="Fujita T."/>
            <person name="Oishi K."/>
            <person name="Shin-I T."/>
            <person name="Kuroki Y."/>
            <person name="Toyoda A."/>
            <person name="Suzuki Y."/>
            <person name="Hashimoto A."/>
            <person name="Yamaguchi K."/>
            <person name="Sugano A."/>
            <person name="Kohara Y."/>
            <person name="Fujiyama A."/>
            <person name="Anterola A."/>
            <person name="Aoki S."/>
            <person name="Ashton N."/>
            <person name="Barbazuk W.B."/>
            <person name="Barker E."/>
            <person name="Bennetzen J."/>
            <person name="Bezanilla M."/>
            <person name="Blankenship R."/>
            <person name="Cho S.H."/>
            <person name="Dutcher S."/>
            <person name="Estelle M."/>
            <person name="Fawcett J.A."/>
            <person name="Gundlach H."/>
            <person name="Hanada K."/>
            <person name="Heyl A."/>
            <person name="Hicks K.A."/>
            <person name="Hugh J."/>
            <person name="Lohr M."/>
            <person name="Mayer K."/>
            <person name="Melkozernov A."/>
            <person name="Murata T."/>
            <person name="Nelson D."/>
            <person name="Pils B."/>
            <person name="Prigge M."/>
            <person name="Reiss B."/>
            <person name="Renner T."/>
            <person name="Rombauts S."/>
            <person name="Rushton P."/>
            <person name="Sanderfoot A."/>
            <person name="Schween G."/>
            <person name="Shiu S.-H."/>
            <person name="Stueber K."/>
            <person name="Theodoulou F.L."/>
            <person name="Tu H."/>
            <person name="Van de Peer Y."/>
            <person name="Verrier P.J."/>
            <person name="Waters E."/>
            <person name="Wood A."/>
            <person name="Yang L."/>
            <person name="Cove D."/>
            <person name="Cuming A."/>
            <person name="Hasebe M."/>
            <person name="Lucas S."/>
            <person name="Mishler D.B."/>
            <person name="Reski R."/>
            <person name="Grigoriev I."/>
            <person name="Quatrano R.S."/>
            <person name="Boore J.L."/>
        </authorList>
    </citation>
    <scope>NUCLEOTIDE SEQUENCE [LARGE SCALE GENOMIC DNA]</scope>
    <source>
        <strain evidence="3 4">cv. Gransden 2004</strain>
    </source>
</reference>
<gene>
    <name evidence="2" type="ORF">PHYPA_024696</name>
</gene>
<keyword evidence="4" id="KW-1185">Reference proteome</keyword>
<name>A0A2K1ITZ6_PHYPA</name>
<reference evidence="2 4" key="2">
    <citation type="journal article" date="2018" name="Plant J.">
        <title>The Physcomitrella patens chromosome-scale assembly reveals moss genome structure and evolution.</title>
        <authorList>
            <person name="Lang D."/>
            <person name="Ullrich K.K."/>
            <person name="Murat F."/>
            <person name="Fuchs J."/>
            <person name="Jenkins J."/>
            <person name="Haas F.B."/>
            <person name="Piednoel M."/>
            <person name="Gundlach H."/>
            <person name="Van Bel M."/>
            <person name="Meyberg R."/>
            <person name="Vives C."/>
            <person name="Morata J."/>
            <person name="Symeonidi A."/>
            <person name="Hiss M."/>
            <person name="Muchero W."/>
            <person name="Kamisugi Y."/>
            <person name="Saleh O."/>
            <person name="Blanc G."/>
            <person name="Decker E.L."/>
            <person name="van Gessel N."/>
            <person name="Grimwood J."/>
            <person name="Hayes R.D."/>
            <person name="Graham S.W."/>
            <person name="Gunter L.E."/>
            <person name="McDaniel S.F."/>
            <person name="Hoernstein S.N.W."/>
            <person name="Larsson A."/>
            <person name="Li F.W."/>
            <person name="Perroud P.F."/>
            <person name="Phillips J."/>
            <person name="Ranjan P."/>
            <person name="Rokshar D.S."/>
            <person name="Rothfels C.J."/>
            <person name="Schneider L."/>
            <person name="Shu S."/>
            <person name="Stevenson D.W."/>
            <person name="Thummler F."/>
            <person name="Tillich M."/>
            <person name="Villarreal Aguilar J.C."/>
            <person name="Widiez T."/>
            <person name="Wong G.K."/>
            <person name="Wymore A."/>
            <person name="Zhang Y."/>
            <person name="Zimmer A.D."/>
            <person name="Quatrano R.S."/>
            <person name="Mayer K.F.X."/>
            <person name="Goodstein D."/>
            <person name="Casacuberta J.M."/>
            <person name="Vandepoele K."/>
            <person name="Reski R."/>
            <person name="Cuming A.C."/>
            <person name="Tuskan G.A."/>
            <person name="Maumus F."/>
            <person name="Salse J."/>
            <person name="Schmutz J."/>
            <person name="Rensing S.A."/>
        </authorList>
    </citation>
    <scope>NUCLEOTIDE SEQUENCE [LARGE SCALE GENOMIC DNA]</scope>
    <source>
        <strain evidence="3 4">cv. Gransden 2004</strain>
    </source>
</reference>
<evidence type="ECO:0000256" key="1">
    <source>
        <dbReference type="SAM" id="SignalP"/>
    </source>
</evidence>
<sequence>MAFSTTWWSSSSFFSWPAIVVEVESVLWPMLRNPYTHSSKGAQFAYHEAWLQATDSEVPSLPACCLVILIQPDAICFRSVAIGQKAVSRGIQTVESTTELQQRDAHGVIPHDSELHNGEYRSSTKRLKETGWLRIFSKPCASSSSSRGFV</sequence>
<evidence type="ECO:0000313" key="3">
    <source>
        <dbReference type="EnsemblPlants" id="Pp3c20_4249V3.1"/>
    </source>
</evidence>
<keyword evidence="1" id="KW-0732">Signal</keyword>
<proteinExistence type="predicted"/>
<evidence type="ECO:0000313" key="4">
    <source>
        <dbReference type="Proteomes" id="UP000006727"/>
    </source>
</evidence>
<dbReference type="Gramene" id="Pp3c20_4249V3.1">
    <property type="protein sequence ID" value="Pp3c20_4249V3.1"/>
    <property type="gene ID" value="Pp3c20_4249"/>
</dbReference>
<dbReference type="PaxDb" id="3218-PP1S187_94V6.1"/>